<evidence type="ECO:0000256" key="9">
    <source>
        <dbReference type="SAM" id="Coils"/>
    </source>
</evidence>
<proteinExistence type="inferred from homology"/>
<evidence type="ECO:0000256" key="4">
    <source>
        <dbReference type="ARBA" id="ARBA00023015"/>
    </source>
</evidence>
<keyword evidence="9" id="KW-0175">Coiled coil</keyword>
<keyword evidence="7 8" id="KW-0539">Nucleus</keyword>
<dbReference type="PANTHER" id="PTHR13381">
    <property type="entry name" value="RNA POLYMERASE II HOLOENZYME COMPONENT SRB7"/>
    <property type="match status" value="1"/>
</dbReference>
<dbReference type="OrthoDB" id="526653at2759"/>
<reference evidence="10 11" key="1">
    <citation type="journal article" date="2016" name="Proc. Natl. Acad. Sci. U.S.A.">
        <title>Comparative genomics of biotechnologically important yeasts.</title>
        <authorList>
            <person name="Riley R."/>
            <person name="Haridas S."/>
            <person name="Wolfe K.H."/>
            <person name="Lopes M.R."/>
            <person name="Hittinger C.T."/>
            <person name="Goeker M."/>
            <person name="Salamov A.A."/>
            <person name="Wisecaver J.H."/>
            <person name="Long T.M."/>
            <person name="Calvey C.H."/>
            <person name="Aerts A.L."/>
            <person name="Barry K.W."/>
            <person name="Choi C."/>
            <person name="Clum A."/>
            <person name="Coughlan A.Y."/>
            <person name="Deshpande S."/>
            <person name="Douglass A.P."/>
            <person name="Hanson S.J."/>
            <person name="Klenk H.-P."/>
            <person name="LaButti K.M."/>
            <person name="Lapidus A."/>
            <person name="Lindquist E.A."/>
            <person name="Lipzen A.M."/>
            <person name="Meier-Kolthoff J.P."/>
            <person name="Ohm R.A."/>
            <person name="Otillar R.P."/>
            <person name="Pangilinan J.L."/>
            <person name="Peng Y."/>
            <person name="Rokas A."/>
            <person name="Rosa C.A."/>
            <person name="Scheuner C."/>
            <person name="Sibirny A.A."/>
            <person name="Slot J.C."/>
            <person name="Stielow J.B."/>
            <person name="Sun H."/>
            <person name="Kurtzman C.P."/>
            <person name="Blackwell M."/>
            <person name="Grigoriev I.V."/>
            <person name="Jeffries T.W."/>
        </authorList>
    </citation>
    <scope>NUCLEOTIDE SEQUENCE [LARGE SCALE GENOMIC DNA]</scope>
    <source>
        <strain evidence="10 11">NRRL Y-11557</strain>
    </source>
</reference>
<comment type="function">
    <text evidence="8">Component of the Mediator complex, a coactivator involved in the regulated transcription of nearly all RNA polymerase II-dependent genes. Mediator functions as a bridge to convey information from gene-specific regulatory proteins to the basal RNA polymerase II transcription machinery. Mediator is recruited to promoters by direct interactions with regulatory proteins and serves as a scaffold for the assembly of a functional preinitiation complex with RNA polymerase II and the general transcription factors.</text>
</comment>
<dbReference type="GO" id="GO:0003713">
    <property type="term" value="F:transcription coactivator activity"/>
    <property type="evidence" value="ECO:0007669"/>
    <property type="project" value="EnsemblFungi"/>
</dbReference>
<sequence length="143" mass="16212">MADRLTQLQNAIDQLAVQFYSAMHYLDTHHDFVPLDYEAKVSDPQVTVDDAAVFEATKLELARDIMIKTRQIDLLIASLPGAGVSEQDQLARVRKLEQQLSDAEKERQLWLSRRKELLQKCDSVILQLAQRKTEIDTASGTTS</sequence>
<evidence type="ECO:0000256" key="6">
    <source>
        <dbReference type="ARBA" id="ARBA00023163"/>
    </source>
</evidence>
<dbReference type="GO" id="GO:0070847">
    <property type="term" value="C:core mediator complex"/>
    <property type="evidence" value="ECO:0007669"/>
    <property type="project" value="EnsemblFungi"/>
</dbReference>
<name>A0A1E3PWP2_LIPST</name>
<keyword evidence="4 8" id="KW-0805">Transcription regulation</keyword>
<comment type="similarity">
    <text evidence="2 8">Belongs to the Mediator complex subunit 21 family.</text>
</comment>
<evidence type="ECO:0000256" key="7">
    <source>
        <dbReference type="ARBA" id="ARBA00023242"/>
    </source>
</evidence>
<dbReference type="Proteomes" id="UP000094385">
    <property type="component" value="Unassembled WGS sequence"/>
</dbReference>
<evidence type="ECO:0000256" key="1">
    <source>
        <dbReference type="ARBA" id="ARBA00004123"/>
    </source>
</evidence>
<dbReference type="GO" id="GO:0061629">
    <property type="term" value="F:RNA polymerase II-specific DNA-binding transcription factor binding"/>
    <property type="evidence" value="ECO:0007669"/>
    <property type="project" value="EnsemblFungi"/>
</dbReference>
<comment type="subcellular location">
    <subcellularLocation>
        <location evidence="1 8">Nucleus</location>
    </subcellularLocation>
</comment>
<keyword evidence="11" id="KW-1185">Reference proteome</keyword>
<dbReference type="STRING" id="675824.A0A1E3PWP2"/>
<dbReference type="InterPro" id="IPR037212">
    <property type="entry name" value="Med7/Med21-like"/>
</dbReference>
<dbReference type="GO" id="GO:0032968">
    <property type="term" value="P:positive regulation of transcription elongation by RNA polymerase II"/>
    <property type="evidence" value="ECO:0007669"/>
    <property type="project" value="EnsemblFungi"/>
</dbReference>
<dbReference type="GO" id="GO:0060261">
    <property type="term" value="P:positive regulation of transcription initiation by RNA polymerase II"/>
    <property type="evidence" value="ECO:0007669"/>
    <property type="project" value="EnsemblFungi"/>
</dbReference>
<dbReference type="SUPFAM" id="SSF140718">
    <property type="entry name" value="Mediator hinge subcomplex-like"/>
    <property type="match status" value="1"/>
</dbReference>
<protein>
    <recommendedName>
        <fullName evidence="3 8">Mediator of RNA polymerase II transcription subunit 21</fullName>
    </recommendedName>
</protein>
<dbReference type="Pfam" id="PF11221">
    <property type="entry name" value="Med21"/>
    <property type="match status" value="1"/>
</dbReference>
<evidence type="ECO:0000256" key="2">
    <source>
        <dbReference type="ARBA" id="ARBA00005770"/>
    </source>
</evidence>
<keyword evidence="5 8" id="KW-0010">Activator</keyword>
<keyword evidence="6 8" id="KW-0804">Transcription</keyword>
<dbReference type="InterPro" id="IPR021384">
    <property type="entry name" value="Mediator_Med21"/>
</dbReference>
<dbReference type="GO" id="GO:0016592">
    <property type="term" value="C:mediator complex"/>
    <property type="evidence" value="ECO:0007669"/>
    <property type="project" value="UniProtKB-UniRule"/>
</dbReference>
<dbReference type="AlphaFoldDB" id="A0A1E3PWP2"/>
<dbReference type="Gene3D" id="6.10.280.10">
    <property type="entry name" value="Mediator complex, subunit Med21"/>
    <property type="match status" value="1"/>
</dbReference>
<evidence type="ECO:0000256" key="3">
    <source>
        <dbReference type="ARBA" id="ARBA00019691"/>
    </source>
</evidence>
<dbReference type="PANTHER" id="PTHR13381:SF0">
    <property type="entry name" value="MEDIATOR OF RNA POLYMERASE II TRANSCRIPTION SUBUNIT 21"/>
    <property type="match status" value="1"/>
</dbReference>
<dbReference type="GO" id="GO:0000122">
    <property type="term" value="P:negative regulation of transcription by RNA polymerase II"/>
    <property type="evidence" value="ECO:0007669"/>
    <property type="project" value="EnsemblFungi"/>
</dbReference>
<dbReference type="EMBL" id="KV454302">
    <property type="protein sequence ID" value="ODQ69859.1"/>
    <property type="molecule type" value="Genomic_DNA"/>
</dbReference>
<gene>
    <name evidence="10" type="ORF">LIPSTDRAFT_75506</name>
</gene>
<dbReference type="GO" id="GO:0051123">
    <property type="term" value="P:RNA polymerase II preinitiation complex assembly"/>
    <property type="evidence" value="ECO:0007669"/>
    <property type="project" value="EnsemblFungi"/>
</dbReference>
<evidence type="ECO:0000313" key="10">
    <source>
        <dbReference type="EMBL" id="ODQ69859.1"/>
    </source>
</evidence>
<organism evidence="10 11">
    <name type="scientific">Lipomyces starkeyi NRRL Y-11557</name>
    <dbReference type="NCBI Taxonomy" id="675824"/>
    <lineage>
        <taxon>Eukaryota</taxon>
        <taxon>Fungi</taxon>
        <taxon>Dikarya</taxon>
        <taxon>Ascomycota</taxon>
        <taxon>Saccharomycotina</taxon>
        <taxon>Lipomycetes</taxon>
        <taxon>Lipomycetales</taxon>
        <taxon>Lipomycetaceae</taxon>
        <taxon>Lipomyces</taxon>
    </lineage>
</organism>
<feature type="coiled-coil region" evidence="9">
    <location>
        <begin position="86"/>
        <end position="120"/>
    </location>
</feature>
<dbReference type="GO" id="GO:0003714">
    <property type="term" value="F:transcription corepressor activity"/>
    <property type="evidence" value="ECO:0007669"/>
    <property type="project" value="EnsemblFungi"/>
</dbReference>
<evidence type="ECO:0000256" key="8">
    <source>
        <dbReference type="RuleBase" id="RU366036"/>
    </source>
</evidence>
<comment type="subunit">
    <text evidence="8">Component of the Mediator complex.</text>
</comment>
<accession>A0A1E3PWP2</accession>
<evidence type="ECO:0000313" key="11">
    <source>
        <dbReference type="Proteomes" id="UP000094385"/>
    </source>
</evidence>
<evidence type="ECO:0000256" key="5">
    <source>
        <dbReference type="ARBA" id="ARBA00023159"/>
    </source>
</evidence>